<reference evidence="3 4" key="1">
    <citation type="submission" date="2013-09" db="EMBL/GenBank/DDBJ databases">
        <title>Genome sequencing of Arenimonas composti.</title>
        <authorList>
            <person name="Chen F."/>
            <person name="Wang G."/>
        </authorList>
    </citation>
    <scope>NUCLEOTIDE SEQUENCE [LARGE SCALE GENOMIC DNA]</scope>
    <source>
        <strain evidence="3 4">TR7-09</strain>
    </source>
</reference>
<dbReference type="Pfam" id="PF13598">
    <property type="entry name" value="DUF4139"/>
    <property type="match status" value="1"/>
</dbReference>
<dbReference type="OrthoDB" id="9808067at2"/>
<organism evidence="3 4">
    <name type="scientific">Arenimonas composti TR7-09 = DSM 18010</name>
    <dbReference type="NCBI Taxonomy" id="1121013"/>
    <lineage>
        <taxon>Bacteria</taxon>
        <taxon>Pseudomonadati</taxon>
        <taxon>Pseudomonadota</taxon>
        <taxon>Gammaproteobacteria</taxon>
        <taxon>Lysobacterales</taxon>
        <taxon>Lysobacteraceae</taxon>
        <taxon>Arenimonas</taxon>
    </lineage>
</organism>
<dbReference type="EMBL" id="AWXU01000020">
    <property type="protein sequence ID" value="KFN50349.1"/>
    <property type="molecule type" value="Genomic_DNA"/>
</dbReference>
<dbReference type="eggNOG" id="COG5316">
    <property type="taxonomic scope" value="Bacteria"/>
</dbReference>
<protein>
    <recommendedName>
        <fullName evidence="2">DUF4139 domain-containing protein</fullName>
    </recommendedName>
</protein>
<evidence type="ECO:0000313" key="4">
    <source>
        <dbReference type="Proteomes" id="UP000029391"/>
    </source>
</evidence>
<dbReference type="InterPro" id="IPR037291">
    <property type="entry name" value="DUF4139"/>
</dbReference>
<proteinExistence type="predicted"/>
<dbReference type="PANTHER" id="PTHR38075:SF1">
    <property type="entry name" value="DUF4139 DOMAIN-CONTAINING PROTEIN"/>
    <property type="match status" value="1"/>
</dbReference>
<evidence type="ECO:0000256" key="1">
    <source>
        <dbReference type="SAM" id="SignalP"/>
    </source>
</evidence>
<gene>
    <name evidence="3" type="ORF">P873_06655</name>
</gene>
<evidence type="ECO:0000259" key="2">
    <source>
        <dbReference type="Pfam" id="PF13598"/>
    </source>
</evidence>
<accession>A0A091BHU8</accession>
<keyword evidence="1" id="KW-0732">Signal</keyword>
<sequence length="488" mass="51621">MRPALLAIATAAVFAAGAATAADTPRLTVYSGDFDAVARSMPMPGGAGFALYDATLEFQLRAGEDMVSLGGLPAALDAGSVRLRPRGDARVRGQRYDFAVAGQSELLERAIGSTITVEQDVGGQRRTVSGVLLAAGDGLTLRLPDGRIKVLSQYTAFDLDALPAGVVAEPTLTWSIASARGGRQAFDFAYATSGLGWRAEYVAELSGQGRGCRMDFEGAAMVANRSGTAFEGVQLTLVAGEPNRQQKGYAGTPRMARAEMMVADAAVAPEASGEYHAYRLPGTGDLPQDSVQRLPLIAPASGVACERRYETRAPQGGWVPPQPMLDPDFTNVAGKQPVTAMLGFANREADGLGLPLPAGRVRVFTGGDLLGEASLAHTALGQKVELALGTVFDLDAERSRLDFQVDRAGRTMTERVRVTLRNAKAEAATVHVVETLPRWSDWEIVASTVAAKKLDATSAGFDVAVPAGGETHLEYTVRYRWAPDVRID</sequence>
<dbReference type="STRING" id="1121013.GCA_000426365_01934"/>
<keyword evidence="4" id="KW-1185">Reference proteome</keyword>
<comment type="caution">
    <text evidence="3">The sequence shown here is derived from an EMBL/GenBank/DDBJ whole genome shotgun (WGS) entry which is preliminary data.</text>
</comment>
<dbReference type="RefSeq" id="WP_026817776.1">
    <property type="nucleotide sequence ID" value="NZ_AWXU01000020.1"/>
</dbReference>
<dbReference type="Proteomes" id="UP000029391">
    <property type="component" value="Unassembled WGS sequence"/>
</dbReference>
<feature type="signal peptide" evidence="1">
    <location>
        <begin position="1"/>
        <end position="21"/>
    </location>
</feature>
<dbReference type="PANTHER" id="PTHR38075">
    <property type="entry name" value="DUF4139 DOMAIN-CONTAINING PROTEIN"/>
    <property type="match status" value="1"/>
</dbReference>
<feature type="chain" id="PRO_5001871588" description="DUF4139 domain-containing protein" evidence="1">
    <location>
        <begin position="22"/>
        <end position="488"/>
    </location>
</feature>
<dbReference type="AlphaFoldDB" id="A0A091BHU8"/>
<feature type="domain" description="DUF4139" evidence="2">
    <location>
        <begin position="187"/>
        <end position="481"/>
    </location>
</feature>
<evidence type="ECO:0000313" key="3">
    <source>
        <dbReference type="EMBL" id="KFN50349.1"/>
    </source>
</evidence>
<name>A0A091BHU8_9GAMM</name>